<feature type="compositionally biased region" description="Basic and acidic residues" evidence="1">
    <location>
        <begin position="203"/>
        <end position="224"/>
    </location>
</feature>
<evidence type="ECO:0000313" key="2">
    <source>
        <dbReference type="EMBL" id="KAH8033031.1"/>
    </source>
</evidence>
<protein>
    <submittedName>
        <fullName evidence="2">Uncharacterized protein</fullName>
    </submittedName>
</protein>
<evidence type="ECO:0000256" key="1">
    <source>
        <dbReference type="SAM" id="MobiDB-lite"/>
    </source>
</evidence>
<dbReference type="Proteomes" id="UP000821866">
    <property type="component" value="Chromosome 2"/>
</dbReference>
<reference evidence="2" key="2">
    <citation type="submission" date="2021-09" db="EMBL/GenBank/DDBJ databases">
        <authorList>
            <person name="Jia N."/>
            <person name="Wang J."/>
            <person name="Shi W."/>
            <person name="Du L."/>
            <person name="Sun Y."/>
            <person name="Zhan W."/>
            <person name="Jiang J."/>
            <person name="Wang Q."/>
            <person name="Zhang B."/>
            <person name="Ji P."/>
            <person name="Sakyi L.B."/>
            <person name="Cui X."/>
            <person name="Yuan T."/>
            <person name="Jiang B."/>
            <person name="Yang W."/>
            <person name="Lam T.T.-Y."/>
            <person name="Chang Q."/>
            <person name="Ding S."/>
            <person name="Wang X."/>
            <person name="Zhu J."/>
            <person name="Ruan X."/>
            <person name="Zhao L."/>
            <person name="Wei J."/>
            <person name="Que T."/>
            <person name="Du C."/>
            <person name="Cheng J."/>
            <person name="Dai P."/>
            <person name="Han X."/>
            <person name="Huang E."/>
            <person name="Gao Y."/>
            <person name="Liu J."/>
            <person name="Shao H."/>
            <person name="Ye R."/>
            <person name="Li L."/>
            <person name="Wei W."/>
            <person name="Wang X."/>
            <person name="Wang C."/>
            <person name="Huo Q."/>
            <person name="Li W."/>
            <person name="Guo W."/>
            <person name="Chen H."/>
            <person name="Chen S."/>
            <person name="Zhou L."/>
            <person name="Zhou L."/>
            <person name="Ni X."/>
            <person name="Tian J."/>
            <person name="Zhou Y."/>
            <person name="Sheng Y."/>
            <person name="Liu T."/>
            <person name="Pan Y."/>
            <person name="Xia L."/>
            <person name="Li J."/>
            <person name="Zhao F."/>
            <person name="Cao W."/>
        </authorList>
    </citation>
    <scope>NUCLEOTIDE SEQUENCE</scope>
    <source>
        <strain evidence="2">Rmic-2018</strain>
        <tissue evidence="2">Larvae</tissue>
    </source>
</reference>
<proteinExistence type="predicted"/>
<dbReference type="AlphaFoldDB" id="A0A9J6EFH0"/>
<feature type="region of interest" description="Disordered" evidence="1">
    <location>
        <begin position="98"/>
        <end position="128"/>
    </location>
</feature>
<comment type="caution">
    <text evidence="2">The sequence shown here is derived from an EMBL/GenBank/DDBJ whole genome shotgun (WGS) entry which is preliminary data.</text>
</comment>
<organism evidence="2 3">
    <name type="scientific">Rhipicephalus microplus</name>
    <name type="common">Cattle tick</name>
    <name type="synonym">Boophilus microplus</name>
    <dbReference type="NCBI Taxonomy" id="6941"/>
    <lineage>
        <taxon>Eukaryota</taxon>
        <taxon>Metazoa</taxon>
        <taxon>Ecdysozoa</taxon>
        <taxon>Arthropoda</taxon>
        <taxon>Chelicerata</taxon>
        <taxon>Arachnida</taxon>
        <taxon>Acari</taxon>
        <taxon>Parasitiformes</taxon>
        <taxon>Ixodida</taxon>
        <taxon>Ixodoidea</taxon>
        <taxon>Ixodidae</taxon>
        <taxon>Rhipicephalinae</taxon>
        <taxon>Rhipicephalus</taxon>
        <taxon>Boophilus</taxon>
    </lineage>
</organism>
<dbReference type="EMBL" id="JABSTU010000004">
    <property type="protein sequence ID" value="KAH8033031.1"/>
    <property type="molecule type" value="Genomic_DNA"/>
</dbReference>
<feature type="region of interest" description="Disordered" evidence="1">
    <location>
        <begin position="186"/>
        <end position="234"/>
    </location>
</feature>
<evidence type="ECO:0000313" key="3">
    <source>
        <dbReference type="Proteomes" id="UP000821866"/>
    </source>
</evidence>
<feature type="compositionally biased region" description="Polar residues" evidence="1">
    <location>
        <begin position="111"/>
        <end position="123"/>
    </location>
</feature>
<gene>
    <name evidence="2" type="ORF">HPB51_005798</name>
</gene>
<accession>A0A9J6EFH0</accession>
<sequence length="284" mass="32490">MSSNVPINAIAMTSESHSSLRDLVRKIVRKELQRLRTPVAENAIAPVTEVARDEIHRALSMAGPGAQQRPMSYSAALRRPPPAMPALYRHMPMAPWSPQQEQTLHKPPTLHSYNQPSTATRRASTPGEMLRCPPTQKNRCMAHSGPTSTMLSLRRCRPYCPSLLALRRLRHQEDFIVPGPIPRRRHRKKGLFPGLRPWPSHANDQDRRLIHPTRQDRRADERNCGDTNEPTTDDGAFTIVGIDEKVHDWSDMEDDRFKMDTDEVTWSKEYERLWLKTASARFVG</sequence>
<name>A0A9J6EFH0_RHIMP</name>
<reference evidence="2" key="1">
    <citation type="journal article" date="2020" name="Cell">
        <title>Large-Scale Comparative Analyses of Tick Genomes Elucidate Their Genetic Diversity and Vector Capacities.</title>
        <authorList>
            <consortium name="Tick Genome and Microbiome Consortium (TIGMIC)"/>
            <person name="Jia N."/>
            <person name="Wang J."/>
            <person name="Shi W."/>
            <person name="Du L."/>
            <person name="Sun Y."/>
            <person name="Zhan W."/>
            <person name="Jiang J.F."/>
            <person name="Wang Q."/>
            <person name="Zhang B."/>
            <person name="Ji P."/>
            <person name="Bell-Sakyi L."/>
            <person name="Cui X.M."/>
            <person name="Yuan T.T."/>
            <person name="Jiang B.G."/>
            <person name="Yang W.F."/>
            <person name="Lam T.T."/>
            <person name="Chang Q.C."/>
            <person name="Ding S.J."/>
            <person name="Wang X.J."/>
            <person name="Zhu J.G."/>
            <person name="Ruan X.D."/>
            <person name="Zhao L."/>
            <person name="Wei J.T."/>
            <person name="Ye R.Z."/>
            <person name="Que T.C."/>
            <person name="Du C.H."/>
            <person name="Zhou Y.H."/>
            <person name="Cheng J.X."/>
            <person name="Dai P.F."/>
            <person name="Guo W.B."/>
            <person name="Han X.H."/>
            <person name="Huang E.J."/>
            <person name="Li L.F."/>
            <person name="Wei W."/>
            <person name="Gao Y.C."/>
            <person name="Liu J.Z."/>
            <person name="Shao H.Z."/>
            <person name="Wang X."/>
            <person name="Wang C.C."/>
            <person name="Yang T.C."/>
            <person name="Huo Q.B."/>
            <person name="Li W."/>
            <person name="Chen H.Y."/>
            <person name="Chen S.E."/>
            <person name="Zhou L.G."/>
            <person name="Ni X.B."/>
            <person name="Tian J.H."/>
            <person name="Sheng Y."/>
            <person name="Liu T."/>
            <person name="Pan Y.S."/>
            <person name="Xia L.Y."/>
            <person name="Li J."/>
            <person name="Zhao F."/>
            <person name="Cao W.C."/>
        </authorList>
    </citation>
    <scope>NUCLEOTIDE SEQUENCE</scope>
    <source>
        <strain evidence="2">Rmic-2018</strain>
    </source>
</reference>
<keyword evidence="3" id="KW-1185">Reference proteome</keyword>